<evidence type="ECO:0000256" key="11">
    <source>
        <dbReference type="PROSITE-ProRule" id="PRU00121"/>
    </source>
</evidence>
<evidence type="ECO:0000259" key="16">
    <source>
        <dbReference type="PROSITE" id="PS50070"/>
    </source>
</evidence>
<dbReference type="Pfam" id="PF00057">
    <property type="entry name" value="Ldl_recept_a"/>
    <property type="match status" value="1"/>
</dbReference>
<dbReference type="Gene3D" id="4.10.400.10">
    <property type="entry name" value="Low-density Lipoprotein Receptor"/>
    <property type="match status" value="2"/>
</dbReference>
<dbReference type="SMART" id="SM00130">
    <property type="entry name" value="KR"/>
    <property type="match status" value="1"/>
</dbReference>
<comment type="subcellular location">
    <subcellularLocation>
        <location evidence="1">Secreted</location>
    </subcellularLocation>
</comment>
<dbReference type="SUPFAM" id="SSF56487">
    <property type="entry name" value="SRCR-like"/>
    <property type="match status" value="2"/>
</dbReference>
<keyword evidence="9 13" id="KW-1015">Disulfide bond</keyword>
<evidence type="ECO:0000256" key="4">
    <source>
        <dbReference type="ARBA" id="ARBA00022670"/>
    </source>
</evidence>
<dbReference type="PRINTS" id="PR00018">
    <property type="entry name" value="KRINGLE"/>
</dbReference>
<evidence type="ECO:0000259" key="17">
    <source>
        <dbReference type="PROSITE" id="PS50287"/>
    </source>
</evidence>
<feature type="domain" description="Apple" evidence="19">
    <location>
        <begin position="808"/>
        <end position="890"/>
    </location>
</feature>
<dbReference type="SUPFAM" id="SSF57440">
    <property type="entry name" value="Kringle-like"/>
    <property type="match status" value="1"/>
</dbReference>
<organism evidence="20 21">
    <name type="scientific">Tigriopus californicus</name>
    <name type="common">Marine copepod</name>
    <dbReference type="NCBI Taxonomy" id="6832"/>
    <lineage>
        <taxon>Eukaryota</taxon>
        <taxon>Metazoa</taxon>
        <taxon>Ecdysozoa</taxon>
        <taxon>Arthropoda</taxon>
        <taxon>Crustacea</taxon>
        <taxon>Multicrustacea</taxon>
        <taxon>Hexanauplia</taxon>
        <taxon>Copepoda</taxon>
        <taxon>Harpacticoida</taxon>
        <taxon>Harpacticidae</taxon>
        <taxon>Tigriopus</taxon>
    </lineage>
</organism>
<feature type="domain" description="SRCR" evidence="17">
    <location>
        <begin position="904"/>
        <end position="1009"/>
    </location>
</feature>
<feature type="chain" id="PRO_5022065226" description="Neurotrypsin" evidence="14">
    <location>
        <begin position="25"/>
        <end position="1009"/>
    </location>
</feature>
<evidence type="ECO:0000313" key="20">
    <source>
        <dbReference type="EMBL" id="TRY74432.1"/>
    </source>
</evidence>
<dbReference type="InterPro" id="IPR002557">
    <property type="entry name" value="Chitin-bd_dom"/>
</dbReference>
<dbReference type="PANTHER" id="PTHR19331:SF465">
    <property type="entry name" value="EGG PEPTIDE SPERACT RECEPTOR"/>
    <property type="match status" value="1"/>
</dbReference>
<dbReference type="Gene3D" id="2.40.20.10">
    <property type="entry name" value="Plasminogen Kringle 4"/>
    <property type="match status" value="1"/>
</dbReference>
<feature type="disulfide bond" evidence="12">
    <location>
        <begin position="901"/>
        <end position="919"/>
    </location>
</feature>
<dbReference type="InterPro" id="IPR016187">
    <property type="entry name" value="CTDL_fold"/>
</dbReference>
<evidence type="ECO:0000259" key="19">
    <source>
        <dbReference type="PROSITE" id="PS50948"/>
    </source>
</evidence>
<dbReference type="InterPro" id="IPR016186">
    <property type="entry name" value="C-type_lectin-like/link_sf"/>
</dbReference>
<dbReference type="InterPro" id="IPR013806">
    <property type="entry name" value="Kringle-like"/>
</dbReference>
<dbReference type="InterPro" id="IPR018056">
    <property type="entry name" value="Kringle_CS"/>
</dbReference>
<dbReference type="SMART" id="SM00192">
    <property type="entry name" value="LDLa"/>
    <property type="match status" value="2"/>
</dbReference>
<feature type="domain" description="Kringle" evidence="16">
    <location>
        <begin position="672"/>
        <end position="749"/>
    </location>
</feature>
<dbReference type="STRING" id="6832.A0A553P9S2"/>
<dbReference type="PROSITE" id="PS00021">
    <property type="entry name" value="KRINGLE_1"/>
    <property type="match status" value="1"/>
</dbReference>
<dbReference type="PROSITE" id="PS50068">
    <property type="entry name" value="LDLRA_2"/>
    <property type="match status" value="2"/>
</dbReference>
<dbReference type="SMART" id="SM00494">
    <property type="entry name" value="ChtBD2"/>
    <property type="match status" value="2"/>
</dbReference>
<feature type="disulfide bond" evidence="12">
    <location>
        <begin position="793"/>
        <end position="808"/>
    </location>
</feature>
<feature type="disulfide bond" evidence="13">
    <location>
        <begin position="471"/>
        <end position="481"/>
    </location>
</feature>
<evidence type="ECO:0000256" key="3">
    <source>
        <dbReference type="ARBA" id="ARBA00022572"/>
    </source>
</evidence>
<evidence type="ECO:0000256" key="13">
    <source>
        <dbReference type="PROSITE-ProRule" id="PRU00196"/>
    </source>
</evidence>
<keyword evidence="4" id="KW-0645">Protease</keyword>
<name>A0A553P9S2_TIGCA</name>
<dbReference type="InterPro" id="IPR001190">
    <property type="entry name" value="SRCR"/>
</dbReference>
<keyword evidence="7" id="KW-0378">Hydrolase</keyword>
<feature type="domain" description="SRCR" evidence="17">
    <location>
        <begin position="399"/>
        <end position="506"/>
    </location>
</feature>
<dbReference type="Proteomes" id="UP000318571">
    <property type="component" value="Chromosome 2"/>
</dbReference>
<evidence type="ECO:0000256" key="8">
    <source>
        <dbReference type="ARBA" id="ARBA00022825"/>
    </source>
</evidence>
<comment type="caution">
    <text evidence="13">Lacks conserved residue(s) required for the propagation of feature annotation.</text>
</comment>
<keyword evidence="3 11" id="KW-0420">Kringle</keyword>
<dbReference type="Pfam" id="PF00530">
    <property type="entry name" value="SRCR"/>
    <property type="match status" value="2"/>
</dbReference>
<dbReference type="InterPro" id="IPR036772">
    <property type="entry name" value="SRCR-like_dom_sf"/>
</dbReference>
<dbReference type="SMART" id="SM00034">
    <property type="entry name" value="CLECT"/>
    <property type="match status" value="1"/>
</dbReference>
<feature type="disulfide bond" evidence="13">
    <location>
        <begin position="993"/>
        <end position="1003"/>
    </location>
</feature>
<evidence type="ECO:0000256" key="7">
    <source>
        <dbReference type="ARBA" id="ARBA00022801"/>
    </source>
</evidence>
<keyword evidence="2" id="KW-0964">Secreted</keyword>
<proteinExistence type="predicted"/>
<feature type="domain" description="C-type lectin" evidence="15">
    <location>
        <begin position="520"/>
        <end position="665"/>
    </location>
</feature>
<dbReference type="PANTHER" id="PTHR19331">
    <property type="entry name" value="SCAVENGER RECEPTOR DOMAIN-CONTAINING"/>
    <property type="match status" value="1"/>
</dbReference>
<keyword evidence="21" id="KW-1185">Reference proteome</keyword>
<dbReference type="Pfam" id="PF00051">
    <property type="entry name" value="Kringle"/>
    <property type="match status" value="1"/>
</dbReference>
<dbReference type="GO" id="GO:0008061">
    <property type="term" value="F:chitin binding"/>
    <property type="evidence" value="ECO:0007669"/>
    <property type="project" value="InterPro"/>
</dbReference>
<evidence type="ECO:0000256" key="6">
    <source>
        <dbReference type="ARBA" id="ARBA00022737"/>
    </source>
</evidence>
<dbReference type="PRINTS" id="PR00261">
    <property type="entry name" value="LDLRECEPTOR"/>
</dbReference>
<dbReference type="GO" id="GO:0006508">
    <property type="term" value="P:proteolysis"/>
    <property type="evidence" value="ECO:0007669"/>
    <property type="project" value="UniProtKB-KW"/>
</dbReference>
<dbReference type="CDD" id="cd00108">
    <property type="entry name" value="KR"/>
    <property type="match status" value="1"/>
</dbReference>
<dbReference type="PROSITE" id="PS50940">
    <property type="entry name" value="CHIT_BIND_II"/>
    <property type="match status" value="2"/>
</dbReference>
<evidence type="ECO:0008006" key="22">
    <source>
        <dbReference type="Google" id="ProtNLM"/>
    </source>
</evidence>
<reference evidence="20 21" key="1">
    <citation type="journal article" date="2018" name="Nat. Ecol. Evol.">
        <title>Genomic signatures of mitonuclear coevolution across populations of Tigriopus californicus.</title>
        <authorList>
            <person name="Barreto F.S."/>
            <person name="Watson E.T."/>
            <person name="Lima T.G."/>
            <person name="Willett C.S."/>
            <person name="Edmands S."/>
            <person name="Li W."/>
            <person name="Burton R.S."/>
        </authorList>
    </citation>
    <scope>NUCLEOTIDE SEQUENCE [LARGE SCALE GENOMIC DNA]</scope>
    <source>
        <strain evidence="20 21">San Diego</strain>
    </source>
</reference>
<dbReference type="Gene3D" id="3.10.250.10">
    <property type="entry name" value="SRCR-like domain"/>
    <property type="match status" value="2"/>
</dbReference>
<dbReference type="Pfam" id="PF01607">
    <property type="entry name" value="CBM_14"/>
    <property type="match status" value="2"/>
</dbReference>
<evidence type="ECO:0000256" key="1">
    <source>
        <dbReference type="ARBA" id="ARBA00004613"/>
    </source>
</evidence>
<sequence>MEMMAIFRLICIILVFFATKLVESAHKVRYYKAGKSSRSPDIFQFLGQLQPSGDKIQFGPYENSRGDETSIQFSIPFPPTTTMATPTTTSTTSKSNIKQTIHDYCLKARGLFSYDLDCHKYVNCWNSRAILSTCYPTNLVFNPSTGQCTWAFDIQVQGRCTPDRNARPAQNQIDVEETSSLGGNNSQIATDFSLPNCDDFTHLGYECVDTSRCIDGEITDKAQESIIFYAIDVRSGLGPPKGKFSPWMKKCPDYPQICCKNSQKKAALKTAASTRSRNLLKPSLCPNQHTGLLPYPSDCSKFVNCWKGRSHVQDCAPGTVTVPESTHWAFTLSFGLLQDCAPGTEYNQNLGQCDFPSKAKCRPKVQDLPEPLYDAVIQARSSLPIDGFVQPSPPSGQKVRLRGGKGPFAGYLEMSKNNEWGLVCDAGTWTIDEARLVCKDLGFARGVRSTTQGLIYGPVDESRKISEEVTCRGDETSFDQCDVVYSSPNTGGSCKLASEIVSIRCAIDSTAVCLEGEIPWGDSCYSLYFNRSTFHEAQETCQRDGKYLAEITDQQENDILSELLIQNRLSPGLLAEVWTGGIGGGNRRSPLYYWHGSRQKIGMFRNWWPGWSGERKGIDLQGSSKAVKLSRKFDFVQKYKKEEKLTDYYFWALDDFRARLAFLCERKQAEIGCIEGQGESYRGNANIGESGDPCMPWDSPQLSFVLDPHLIPNLGPLNGNNFCRNPDGDSAPWCIAPNGEFDYCDIPQCKDQEHTPIDLPDIIDQEQKVSTCKGNQFQCDTDQTECILSVYVCDGHDDCSNRADELNCQGREIDNYATYEGQRLAVPYLERWLHQTVEACALHCKNARGFDCKSFSYQKERRICTLHAVTVGTTGKLKLDFQWDYYELKKEASNCPKYLQCPNLKCLSENQICDGKFDCGEGSTFDEKSCETKPNLEIRLTDGKTTSICDDGFGLAEANVVCRQLGFTQGALEALNNLAGIRQRPIVLDEVQCQGNESSLLECSFQPWM</sequence>
<evidence type="ECO:0000256" key="14">
    <source>
        <dbReference type="SAM" id="SignalP"/>
    </source>
</evidence>
<dbReference type="SUPFAM" id="SSF57625">
    <property type="entry name" value="Invertebrate chitin-binding proteins"/>
    <property type="match status" value="3"/>
</dbReference>
<evidence type="ECO:0000259" key="15">
    <source>
        <dbReference type="PROSITE" id="PS50041"/>
    </source>
</evidence>
<evidence type="ECO:0000259" key="18">
    <source>
        <dbReference type="PROSITE" id="PS50940"/>
    </source>
</evidence>
<dbReference type="Gene3D" id="3.10.100.10">
    <property type="entry name" value="Mannose-Binding Protein A, subunit A"/>
    <property type="match status" value="1"/>
</dbReference>
<dbReference type="GO" id="GO:0005576">
    <property type="term" value="C:extracellular region"/>
    <property type="evidence" value="ECO:0007669"/>
    <property type="project" value="UniProtKB-SubCell"/>
</dbReference>
<accession>A0A553P9S2</accession>
<dbReference type="Gene3D" id="2.170.140.10">
    <property type="entry name" value="Chitin binding domain"/>
    <property type="match status" value="2"/>
</dbReference>
<dbReference type="Gene3D" id="3.50.4.10">
    <property type="entry name" value="Hepatocyte Growth Factor"/>
    <property type="match status" value="1"/>
</dbReference>
<dbReference type="SUPFAM" id="SSF57414">
    <property type="entry name" value="Hairpin loop containing domain-like"/>
    <property type="match status" value="1"/>
</dbReference>
<feature type="signal peptide" evidence="14">
    <location>
        <begin position="1"/>
        <end position="24"/>
    </location>
</feature>
<dbReference type="InterPro" id="IPR003609">
    <property type="entry name" value="Pan_app"/>
</dbReference>
<evidence type="ECO:0000256" key="10">
    <source>
        <dbReference type="ARBA" id="ARBA00023180"/>
    </source>
</evidence>
<comment type="caution">
    <text evidence="20">The sequence shown here is derived from an EMBL/GenBank/DDBJ whole genome shotgun (WGS) entry which is preliminary data.</text>
</comment>
<dbReference type="PROSITE" id="PS01209">
    <property type="entry name" value="LDLRA_1"/>
    <property type="match status" value="1"/>
</dbReference>
<keyword evidence="6" id="KW-0677">Repeat</keyword>
<gene>
    <name evidence="20" type="ORF">TCAL_05027</name>
</gene>
<protein>
    <recommendedName>
        <fullName evidence="22">Neurotrypsin</fullName>
    </recommendedName>
</protein>
<evidence type="ECO:0000256" key="9">
    <source>
        <dbReference type="ARBA" id="ARBA00023157"/>
    </source>
</evidence>
<evidence type="ECO:0000313" key="21">
    <source>
        <dbReference type="Proteomes" id="UP000318571"/>
    </source>
</evidence>
<dbReference type="InterPro" id="IPR036055">
    <property type="entry name" value="LDL_receptor-like_sf"/>
</dbReference>
<dbReference type="InterPro" id="IPR038178">
    <property type="entry name" value="Kringle_sf"/>
</dbReference>
<dbReference type="PROSITE" id="PS50948">
    <property type="entry name" value="PAN"/>
    <property type="match status" value="1"/>
</dbReference>
<dbReference type="SMART" id="SM00473">
    <property type="entry name" value="PAN_AP"/>
    <property type="match status" value="1"/>
</dbReference>
<dbReference type="GO" id="GO:0008236">
    <property type="term" value="F:serine-type peptidase activity"/>
    <property type="evidence" value="ECO:0007669"/>
    <property type="project" value="UniProtKB-KW"/>
</dbReference>
<dbReference type="InterPro" id="IPR001304">
    <property type="entry name" value="C-type_lectin-like"/>
</dbReference>
<dbReference type="PROSITE" id="PS50287">
    <property type="entry name" value="SRCR_2"/>
    <property type="match status" value="2"/>
</dbReference>
<dbReference type="InterPro" id="IPR023415">
    <property type="entry name" value="LDLR_class-A_CS"/>
</dbReference>
<dbReference type="InterPro" id="IPR036508">
    <property type="entry name" value="Chitin-bd_dom_sf"/>
</dbReference>
<dbReference type="SUPFAM" id="SSF57424">
    <property type="entry name" value="LDL receptor-like module"/>
    <property type="match status" value="2"/>
</dbReference>
<feature type="domain" description="Chitin-binding type-2" evidence="18">
    <location>
        <begin position="102"/>
        <end position="162"/>
    </location>
</feature>
<dbReference type="InterPro" id="IPR002172">
    <property type="entry name" value="LDrepeatLR_classA_rpt"/>
</dbReference>
<dbReference type="EMBL" id="VCGU01000005">
    <property type="protein sequence ID" value="TRY74432.1"/>
    <property type="molecule type" value="Genomic_DNA"/>
</dbReference>
<evidence type="ECO:0000256" key="5">
    <source>
        <dbReference type="ARBA" id="ARBA00022729"/>
    </source>
</evidence>
<dbReference type="SMART" id="SM00202">
    <property type="entry name" value="SR"/>
    <property type="match status" value="2"/>
</dbReference>
<dbReference type="GO" id="GO:0016020">
    <property type="term" value="C:membrane"/>
    <property type="evidence" value="ECO:0007669"/>
    <property type="project" value="InterPro"/>
</dbReference>
<keyword evidence="10" id="KW-0325">Glycoprotein</keyword>
<dbReference type="AlphaFoldDB" id="A0A553P9S2"/>
<keyword evidence="8" id="KW-0720">Serine protease</keyword>
<dbReference type="InterPro" id="IPR000001">
    <property type="entry name" value="Kringle"/>
</dbReference>
<dbReference type="SUPFAM" id="SSF56436">
    <property type="entry name" value="C-type lectin-like"/>
    <property type="match status" value="1"/>
</dbReference>
<keyword evidence="5 14" id="KW-0732">Signal</keyword>
<evidence type="ECO:0000256" key="2">
    <source>
        <dbReference type="ARBA" id="ARBA00022525"/>
    </source>
</evidence>
<dbReference type="PROSITE" id="PS50041">
    <property type="entry name" value="C_TYPE_LECTIN_2"/>
    <property type="match status" value="1"/>
</dbReference>
<dbReference type="PRINTS" id="PR00258">
    <property type="entry name" value="SPERACTRCPTR"/>
</dbReference>
<feature type="domain" description="Chitin-binding type-2" evidence="18">
    <location>
        <begin position="282"/>
        <end position="355"/>
    </location>
</feature>
<dbReference type="PROSITE" id="PS50070">
    <property type="entry name" value="KRINGLE_2"/>
    <property type="match status" value="1"/>
</dbReference>
<evidence type="ECO:0000256" key="12">
    <source>
        <dbReference type="PROSITE-ProRule" id="PRU00124"/>
    </source>
</evidence>
<dbReference type="CDD" id="cd00112">
    <property type="entry name" value="LDLa"/>
    <property type="match status" value="2"/>
</dbReference>
<dbReference type="Pfam" id="PF00024">
    <property type="entry name" value="PAN_1"/>
    <property type="match status" value="1"/>
</dbReference>
<dbReference type="CDD" id="cd00037">
    <property type="entry name" value="CLECT"/>
    <property type="match status" value="1"/>
</dbReference>
<dbReference type="CDD" id="cd01099">
    <property type="entry name" value="PAN_AP_HGF"/>
    <property type="match status" value="1"/>
</dbReference>